<dbReference type="InterPro" id="IPR041534">
    <property type="entry name" value="EF-hand_13"/>
</dbReference>
<dbReference type="GO" id="GO:0000159">
    <property type="term" value="C:protein phosphatase type 2A complex"/>
    <property type="evidence" value="ECO:0007669"/>
    <property type="project" value="TreeGrafter"/>
</dbReference>
<feature type="region of interest" description="Disordered" evidence="3">
    <location>
        <begin position="77"/>
        <end position="134"/>
    </location>
</feature>
<evidence type="ECO:0000259" key="4">
    <source>
        <dbReference type="PROSITE" id="PS50222"/>
    </source>
</evidence>
<keyword evidence="2" id="KW-0106">Calcium</keyword>
<dbReference type="Gene3D" id="1.10.238.10">
    <property type="entry name" value="EF-hand"/>
    <property type="match status" value="1"/>
</dbReference>
<feature type="domain" description="EF-hand" evidence="4">
    <location>
        <begin position="322"/>
        <end position="357"/>
    </location>
</feature>
<keyword evidence="5" id="KW-1185">Reference proteome</keyword>
<dbReference type="Pfam" id="PF17958">
    <property type="entry name" value="EF-hand_13"/>
    <property type="match status" value="1"/>
</dbReference>
<dbReference type="FunFam" id="1.10.238.220:FF:000001">
    <property type="entry name" value="Serine/threonine-protein phosphatase 2A regulatory subunit B'' subunit alpha"/>
    <property type="match status" value="1"/>
</dbReference>
<dbReference type="SUPFAM" id="SSF47473">
    <property type="entry name" value="EF-hand"/>
    <property type="match status" value="1"/>
</dbReference>
<dbReference type="InterPro" id="IPR002048">
    <property type="entry name" value="EF_hand_dom"/>
</dbReference>
<dbReference type="Gene3D" id="1.10.238.220">
    <property type="match status" value="1"/>
</dbReference>
<evidence type="ECO:0000256" key="1">
    <source>
        <dbReference type="ARBA" id="ARBA00022723"/>
    </source>
</evidence>
<dbReference type="GeneID" id="101677056"/>
<evidence type="ECO:0000256" key="2">
    <source>
        <dbReference type="ARBA" id="ARBA00022837"/>
    </source>
</evidence>
<dbReference type="FunFam" id="1.10.238.10:FF:000628">
    <property type="entry name" value="Serine/threonine-protein phosphatase 2A regulatory subunit B'' subunit beta"/>
    <property type="match status" value="1"/>
</dbReference>
<dbReference type="Proteomes" id="UP000000715">
    <property type="component" value="Unplaced"/>
</dbReference>
<evidence type="ECO:0000256" key="3">
    <source>
        <dbReference type="SAM" id="MobiDB-lite"/>
    </source>
</evidence>
<accession>A0A8U0SLQ4</accession>
<dbReference type="GO" id="GO:0019888">
    <property type="term" value="F:protein phosphatase regulator activity"/>
    <property type="evidence" value="ECO:0007669"/>
    <property type="project" value="TreeGrafter"/>
</dbReference>
<evidence type="ECO:0000313" key="6">
    <source>
        <dbReference type="RefSeq" id="XP_044945172.1"/>
    </source>
</evidence>
<dbReference type="CTD" id="28227"/>
<dbReference type="RefSeq" id="XP_044945172.1">
    <property type="nucleotide sequence ID" value="XM_045089237.1"/>
</dbReference>
<dbReference type="InterPro" id="IPR011992">
    <property type="entry name" value="EF-hand-dom_pair"/>
</dbReference>
<dbReference type="PANTHER" id="PTHR14095">
    <property type="entry name" value="PHOSPHATASE 2A REGULATORY SUBUNIT-RELATED"/>
    <property type="match status" value="1"/>
</dbReference>
<dbReference type="PROSITE" id="PS00018">
    <property type="entry name" value="EF_HAND_1"/>
    <property type="match status" value="1"/>
</dbReference>
<evidence type="ECO:0000313" key="5">
    <source>
        <dbReference type="Proteomes" id="UP000000715"/>
    </source>
</evidence>
<organism evidence="5 6">
    <name type="scientific">Mustela putorius furo</name>
    <name type="common">European domestic ferret</name>
    <name type="synonym">Mustela furo</name>
    <dbReference type="NCBI Taxonomy" id="9669"/>
    <lineage>
        <taxon>Eukaryota</taxon>
        <taxon>Metazoa</taxon>
        <taxon>Chordata</taxon>
        <taxon>Craniata</taxon>
        <taxon>Vertebrata</taxon>
        <taxon>Euteleostomi</taxon>
        <taxon>Mammalia</taxon>
        <taxon>Eutheria</taxon>
        <taxon>Laurasiatheria</taxon>
        <taxon>Carnivora</taxon>
        <taxon>Caniformia</taxon>
        <taxon>Musteloidea</taxon>
        <taxon>Mustelidae</taxon>
        <taxon>Mustelinae</taxon>
        <taxon>Mustela</taxon>
    </lineage>
</organism>
<dbReference type="AlphaFoldDB" id="A0A8U0SLQ4"/>
<keyword evidence="1" id="KW-0479">Metal-binding</keyword>
<sequence>MPPGKVLQPVLKMKVDELFLCWLSEAGTQAMLRDCLRRVTMPARTEAGAADPGPPGPPLAAAAPACKPALFDSLGAPGPAPASQALPLGAAASPRTGPPVRPTRRSAGPRVVPTKKEEPLPPATSQNIPTFYFPRGRPKDTVNIDAVITKIERTFAQFPHERATMEDMGRVAKDVVNTHPGLAFLKEASEFHSRYITTVTQRIFYSVNRSWSGRITCAELRRSTFLQNVALLEEEADINQLTEYFSYEHFYVIYCKFWELDTDHDLLIDSQDLARHNDHAISSRMIERIFSGAVTRGRKVQKEGKISYADFVWFLISEEDKKTPTSIEYWFRCMDLDGDGALSMFELEYFYEEQCRRLDSMAIEALPFEDCLCQMLDLVKPQSEGKITLRDLKRCKLANVFFDTFFNIEKYLDHEQKEQVSLLRESDSEGPELSDWEKYAAEEYDILVAEEAAGEPWEDGYEAEPSPVDQKLGSLRSPLAQRPFFEAPSTLGTVDLYEYACEDDLPPS</sequence>
<reference evidence="6" key="1">
    <citation type="submission" date="2025-08" db="UniProtKB">
        <authorList>
            <consortium name="RefSeq"/>
        </authorList>
    </citation>
    <scope>IDENTIFICATION</scope>
    <source>
        <tissue evidence="6">Brain</tissue>
    </source>
</reference>
<dbReference type="PANTHER" id="PTHR14095:SF1">
    <property type="entry name" value="SERINE_THREONINE-PROTEIN PHOSPHATASE 2A REGULATORY SUBUNIT B'' SUBUNIT BETA"/>
    <property type="match status" value="1"/>
</dbReference>
<dbReference type="Pfam" id="PF13499">
    <property type="entry name" value="EF-hand_7"/>
    <property type="match status" value="1"/>
</dbReference>
<gene>
    <name evidence="6" type="primary">PPP2R3B</name>
</gene>
<dbReference type="InterPro" id="IPR018247">
    <property type="entry name" value="EF_Hand_1_Ca_BS"/>
</dbReference>
<dbReference type="PROSITE" id="PS50222">
    <property type="entry name" value="EF_HAND_2"/>
    <property type="match status" value="1"/>
</dbReference>
<name>A0A8U0SLQ4_MUSPF</name>
<dbReference type="GO" id="GO:0005509">
    <property type="term" value="F:calcium ion binding"/>
    <property type="evidence" value="ECO:0007669"/>
    <property type="project" value="InterPro"/>
</dbReference>
<proteinExistence type="predicted"/>
<protein>
    <submittedName>
        <fullName evidence="6">Serine/threonine-protein phosphatase 2A regulatory subunit B'' subunit beta isoform X4</fullName>
    </submittedName>
</protein>